<dbReference type="Proteomes" id="UP000442533">
    <property type="component" value="Unassembled WGS sequence"/>
</dbReference>
<comment type="caution">
    <text evidence="1">The sequence shown here is derived from an EMBL/GenBank/DDBJ whole genome shotgun (WGS) entry which is preliminary data.</text>
</comment>
<dbReference type="InterPro" id="IPR023157">
    <property type="entry name" value="AGR-C-984p-like_sf"/>
</dbReference>
<protein>
    <submittedName>
        <fullName evidence="1">DUF1217 domain-containing protein</fullName>
    </submittedName>
</protein>
<evidence type="ECO:0000313" key="2">
    <source>
        <dbReference type="Proteomes" id="UP000442533"/>
    </source>
</evidence>
<sequence length="261" mass="28989">MTYNVQLGSGGYLGWKLLQRTADRQRAVFEKDPQIQNSRDYFAQNIASVTEADDLVSNYKLLSVALRAFGLDDDLNNRAFIKKVLEADPSDGKSIVNRLSDKRYLKLNQAFGFGSGAAGDRKKLSIASIADLYVSRSFEKNIGQQHEEIELALNAQRELPGIIARNSSDSTKWYHIAASTPLRKVFEGAFGFPATFARLPVDRQVSEMKTAMSRMFGSPSPAALSKPENMDKVIKSYLIRSQINESAIATPYAAALTILRR</sequence>
<dbReference type="AlphaFoldDB" id="A0A844H3P7"/>
<dbReference type="Pfam" id="PF06748">
    <property type="entry name" value="DUF1217"/>
    <property type="match status" value="1"/>
</dbReference>
<accession>A0A844H3P7</accession>
<dbReference type="EMBL" id="WMIF01000001">
    <property type="protein sequence ID" value="MTH32988.1"/>
    <property type="molecule type" value="Genomic_DNA"/>
</dbReference>
<dbReference type="InterPro" id="IPR010626">
    <property type="entry name" value="DUF1217"/>
</dbReference>
<keyword evidence="2" id="KW-1185">Reference proteome</keyword>
<organism evidence="1 2">
    <name type="scientific">Paracoccus limosus</name>
    <dbReference type="NCBI Taxonomy" id="913252"/>
    <lineage>
        <taxon>Bacteria</taxon>
        <taxon>Pseudomonadati</taxon>
        <taxon>Pseudomonadota</taxon>
        <taxon>Alphaproteobacteria</taxon>
        <taxon>Rhodobacterales</taxon>
        <taxon>Paracoccaceae</taxon>
        <taxon>Paracoccus</taxon>
    </lineage>
</organism>
<dbReference type="SUPFAM" id="SSF158837">
    <property type="entry name" value="AGR C 984p-like"/>
    <property type="match status" value="1"/>
</dbReference>
<gene>
    <name evidence="1" type="ORF">GL279_00045</name>
</gene>
<dbReference type="Gene3D" id="1.10.3700.10">
    <property type="entry name" value="AGR C 984p-like"/>
    <property type="match status" value="1"/>
</dbReference>
<name>A0A844H3P7_9RHOB</name>
<reference evidence="1 2" key="1">
    <citation type="submission" date="2019-11" db="EMBL/GenBank/DDBJ databases">
        <authorList>
            <person name="Dong K."/>
        </authorList>
    </citation>
    <scope>NUCLEOTIDE SEQUENCE [LARGE SCALE GENOMIC DNA]</scope>
    <source>
        <strain evidence="1 2">JCM 17370</strain>
    </source>
</reference>
<proteinExistence type="predicted"/>
<dbReference type="OrthoDB" id="7824597at2"/>
<evidence type="ECO:0000313" key="1">
    <source>
        <dbReference type="EMBL" id="MTH32988.1"/>
    </source>
</evidence>
<dbReference type="RefSeq" id="WP_155062558.1">
    <property type="nucleotide sequence ID" value="NZ_WMIF01000001.1"/>
</dbReference>